<sequence length="111" mass="11728">MAPAAASSWIPPPLPDCDGAPGWVLLDMRCYIADLPNATTATGATSRGLPIHVTFRAARPPVLSHLCVHCSGADFPAVAPKVVAAHAGLLLLRVPINPDALNCTDTRFWDY</sequence>
<dbReference type="EMBL" id="GBRH01260516">
    <property type="protein sequence ID" value="JAD37379.1"/>
    <property type="molecule type" value="Transcribed_RNA"/>
</dbReference>
<name>A0A0A8ZD82_ARUDO</name>
<accession>A0A0A8ZD82</accession>
<reference evidence="1" key="1">
    <citation type="submission" date="2014-09" db="EMBL/GenBank/DDBJ databases">
        <authorList>
            <person name="Magalhaes I.L.F."/>
            <person name="Oliveira U."/>
            <person name="Santos F.R."/>
            <person name="Vidigal T.H.D.A."/>
            <person name="Brescovit A.D."/>
            <person name="Santos A.J."/>
        </authorList>
    </citation>
    <scope>NUCLEOTIDE SEQUENCE</scope>
    <source>
        <tissue evidence="1">Shoot tissue taken approximately 20 cm above the soil surface</tissue>
    </source>
</reference>
<protein>
    <submittedName>
        <fullName evidence="1">Uncharacterized protein</fullName>
    </submittedName>
</protein>
<proteinExistence type="predicted"/>
<dbReference type="AlphaFoldDB" id="A0A0A8ZD82"/>
<evidence type="ECO:0000313" key="1">
    <source>
        <dbReference type="EMBL" id="JAD37379.1"/>
    </source>
</evidence>
<reference evidence="1" key="2">
    <citation type="journal article" date="2015" name="Data Brief">
        <title>Shoot transcriptome of the giant reed, Arundo donax.</title>
        <authorList>
            <person name="Barrero R.A."/>
            <person name="Guerrero F.D."/>
            <person name="Moolhuijzen P."/>
            <person name="Goolsby J.A."/>
            <person name="Tidwell J."/>
            <person name="Bellgard S.E."/>
            <person name="Bellgard M.I."/>
        </authorList>
    </citation>
    <scope>NUCLEOTIDE SEQUENCE</scope>
    <source>
        <tissue evidence="1">Shoot tissue taken approximately 20 cm above the soil surface</tissue>
    </source>
</reference>
<dbReference type="PANTHER" id="PTHR33074">
    <property type="entry name" value="EXPRESSED PROTEIN-RELATED"/>
    <property type="match status" value="1"/>
</dbReference>
<organism evidence="1">
    <name type="scientific">Arundo donax</name>
    <name type="common">Giant reed</name>
    <name type="synonym">Donax arundinaceus</name>
    <dbReference type="NCBI Taxonomy" id="35708"/>
    <lineage>
        <taxon>Eukaryota</taxon>
        <taxon>Viridiplantae</taxon>
        <taxon>Streptophyta</taxon>
        <taxon>Embryophyta</taxon>
        <taxon>Tracheophyta</taxon>
        <taxon>Spermatophyta</taxon>
        <taxon>Magnoliopsida</taxon>
        <taxon>Liliopsida</taxon>
        <taxon>Poales</taxon>
        <taxon>Poaceae</taxon>
        <taxon>PACMAD clade</taxon>
        <taxon>Arundinoideae</taxon>
        <taxon>Arundineae</taxon>
        <taxon>Arundo</taxon>
    </lineage>
</organism>